<dbReference type="Proteomes" id="UP000746595">
    <property type="component" value="Unassembled WGS sequence"/>
</dbReference>
<accession>A0ABX1G2V9</accession>
<keyword evidence="2" id="KW-1185">Reference proteome</keyword>
<evidence type="ECO:0000313" key="2">
    <source>
        <dbReference type="Proteomes" id="UP000746595"/>
    </source>
</evidence>
<organism evidence="1 2">
    <name type="scientific">Paeniglutamicibacter terrestris</name>
    <dbReference type="NCBI Taxonomy" id="2723403"/>
    <lineage>
        <taxon>Bacteria</taxon>
        <taxon>Bacillati</taxon>
        <taxon>Actinomycetota</taxon>
        <taxon>Actinomycetes</taxon>
        <taxon>Micrococcales</taxon>
        <taxon>Micrococcaceae</taxon>
        <taxon>Paeniglutamicibacter</taxon>
    </lineage>
</organism>
<proteinExistence type="predicted"/>
<name>A0ABX1G2V9_9MICC</name>
<gene>
    <name evidence="1" type="ORF">HED64_06500</name>
</gene>
<comment type="caution">
    <text evidence="1">The sequence shown here is derived from an EMBL/GenBank/DDBJ whole genome shotgun (WGS) entry which is preliminary data.</text>
</comment>
<protein>
    <submittedName>
        <fullName evidence="1">Uncharacterized protein</fullName>
    </submittedName>
</protein>
<reference evidence="1 2" key="1">
    <citation type="submission" date="2020-04" db="EMBL/GenBank/DDBJ databases">
        <title>Paeniglutamicibacter sp. ANT13_2, a novel actinomycete isolated from sediment in Antarctica.</title>
        <authorList>
            <person name="Sakdapetsiri C."/>
            <person name="Pinyakong O."/>
        </authorList>
    </citation>
    <scope>NUCLEOTIDE SEQUENCE [LARGE SCALE GENOMIC DNA]</scope>
    <source>
        <strain evidence="1 2">ANT13_2</strain>
    </source>
</reference>
<sequence length="111" mass="11489">MDTSVQVHAAISGPDAANAVQEFLKSLKHDLNGDAPDGVSRYYRGGFAVAVTAPADDGAWHIVVASAGEDGFDSVEDGADALVGALRSTPGAISLTWHELPATRIYAAPLR</sequence>
<evidence type="ECO:0000313" key="1">
    <source>
        <dbReference type="EMBL" id="NKG20363.1"/>
    </source>
</evidence>
<dbReference type="EMBL" id="JAAWVT010000002">
    <property type="protein sequence ID" value="NKG20363.1"/>
    <property type="molecule type" value="Genomic_DNA"/>
</dbReference>